<feature type="region of interest" description="Disordered" evidence="1">
    <location>
        <begin position="1"/>
        <end position="35"/>
    </location>
</feature>
<reference evidence="2" key="1">
    <citation type="submission" date="2021-06" db="EMBL/GenBank/DDBJ databases">
        <authorList>
            <person name="Kallberg Y."/>
            <person name="Tangrot J."/>
            <person name="Rosling A."/>
        </authorList>
    </citation>
    <scope>NUCLEOTIDE SEQUENCE</scope>
    <source>
        <strain evidence="2">87-6 pot B 2015</strain>
    </source>
</reference>
<feature type="non-terminal residue" evidence="2">
    <location>
        <position position="156"/>
    </location>
</feature>
<comment type="caution">
    <text evidence="2">The sequence shown here is derived from an EMBL/GenBank/DDBJ whole genome shotgun (WGS) entry which is preliminary data.</text>
</comment>
<dbReference type="AlphaFoldDB" id="A0A9N9EFY0"/>
<organism evidence="2 3">
    <name type="scientific">Funneliformis mosseae</name>
    <name type="common">Endomycorrhizal fungus</name>
    <name type="synonym">Glomus mosseae</name>
    <dbReference type="NCBI Taxonomy" id="27381"/>
    <lineage>
        <taxon>Eukaryota</taxon>
        <taxon>Fungi</taxon>
        <taxon>Fungi incertae sedis</taxon>
        <taxon>Mucoromycota</taxon>
        <taxon>Glomeromycotina</taxon>
        <taxon>Glomeromycetes</taxon>
        <taxon>Glomerales</taxon>
        <taxon>Glomeraceae</taxon>
        <taxon>Funneliformis</taxon>
    </lineage>
</organism>
<evidence type="ECO:0000256" key="1">
    <source>
        <dbReference type="SAM" id="MobiDB-lite"/>
    </source>
</evidence>
<sequence length="156" mass="17594">MEEQKEKASFERILSSDEFNSNQLENNKDNQASDSETNILLGSSSVWLYFNKNPADVFSYNDMLLLFESLERATRYLSASSYPTMGDTRLVFTGIQTHLDKYANDNNFIASEVAALISSKIKNIESKPSACAQIQSIFELYKEQSYSSTNLVLSTP</sequence>
<evidence type="ECO:0000313" key="3">
    <source>
        <dbReference type="Proteomes" id="UP000789375"/>
    </source>
</evidence>
<name>A0A9N9EFY0_FUNMO</name>
<feature type="compositionally biased region" description="Basic and acidic residues" evidence="1">
    <location>
        <begin position="1"/>
        <end position="10"/>
    </location>
</feature>
<keyword evidence="3" id="KW-1185">Reference proteome</keyword>
<protein>
    <submittedName>
        <fullName evidence="2">6441_t:CDS:1</fullName>
    </submittedName>
</protein>
<proteinExistence type="predicted"/>
<feature type="compositionally biased region" description="Polar residues" evidence="1">
    <location>
        <begin position="17"/>
        <end position="35"/>
    </location>
</feature>
<dbReference type="Proteomes" id="UP000789375">
    <property type="component" value="Unassembled WGS sequence"/>
</dbReference>
<evidence type="ECO:0000313" key="2">
    <source>
        <dbReference type="EMBL" id="CAG8678083.1"/>
    </source>
</evidence>
<gene>
    <name evidence="2" type="ORF">FMOSSE_LOCUS12741</name>
</gene>
<dbReference type="EMBL" id="CAJVPP010006416">
    <property type="protein sequence ID" value="CAG8678083.1"/>
    <property type="molecule type" value="Genomic_DNA"/>
</dbReference>
<accession>A0A9N9EFY0</accession>